<dbReference type="Gene3D" id="3.40.50.300">
    <property type="entry name" value="P-loop containing nucleotide triphosphate hydrolases"/>
    <property type="match status" value="2"/>
</dbReference>
<feature type="compositionally biased region" description="Basic and acidic residues" evidence="16">
    <location>
        <begin position="410"/>
        <end position="419"/>
    </location>
</feature>
<evidence type="ECO:0000256" key="5">
    <source>
        <dbReference type="ARBA" id="ARBA00022679"/>
    </source>
</evidence>
<proteinExistence type="inferred from homology"/>
<evidence type="ECO:0000313" key="17">
    <source>
        <dbReference type="EMBL" id="KAI1697074.1"/>
    </source>
</evidence>
<dbReference type="InterPro" id="IPR033690">
    <property type="entry name" value="Adenylat_kinase_CS"/>
</dbReference>
<protein>
    <recommendedName>
        <fullName evidence="15">Innexin</fullName>
    </recommendedName>
</protein>
<dbReference type="SUPFAM" id="SSF52540">
    <property type="entry name" value="P-loop containing nucleoside triphosphate hydrolases"/>
    <property type="match status" value="2"/>
</dbReference>
<dbReference type="GO" id="GO:0005886">
    <property type="term" value="C:plasma membrane"/>
    <property type="evidence" value="ECO:0007669"/>
    <property type="project" value="UniProtKB-SubCell"/>
</dbReference>
<dbReference type="CDD" id="cd01428">
    <property type="entry name" value="ADK"/>
    <property type="match status" value="2"/>
</dbReference>
<feature type="compositionally biased region" description="Low complexity" evidence="16">
    <location>
        <begin position="421"/>
        <end position="433"/>
    </location>
</feature>
<feature type="compositionally biased region" description="Polar residues" evidence="16">
    <location>
        <begin position="1220"/>
        <end position="1229"/>
    </location>
</feature>
<evidence type="ECO:0000313" key="18">
    <source>
        <dbReference type="Proteomes" id="UP001201812"/>
    </source>
</evidence>
<dbReference type="InterPro" id="IPR000990">
    <property type="entry name" value="Innexin"/>
</dbReference>
<evidence type="ECO:0000256" key="7">
    <source>
        <dbReference type="ARBA" id="ARBA00022741"/>
    </source>
</evidence>
<comment type="caution">
    <text evidence="17">The sequence shown here is derived from an EMBL/GenBank/DDBJ whole genome shotgun (WGS) entry which is preliminary data.</text>
</comment>
<evidence type="ECO:0000256" key="11">
    <source>
        <dbReference type="ARBA" id="ARBA00022989"/>
    </source>
</evidence>
<keyword evidence="6 15" id="KW-0812">Transmembrane</keyword>
<feature type="region of interest" description="Disordered" evidence="16">
    <location>
        <begin position="1187"/>
        <end position="1301"/>
    </location>
</feature>
<dbReference type="Pfam" id="PF00876">
    <property type="entry name" value="Innexin"/>
    <property type="match status" value="1"/>
</dbReference>
<keyword evidence="13 15" id="KW-0472">Membrane</keyword>
<evidence type="ECO:0000256" key="4">
    <source>
        <dbReference type="ARBA" id="ARBA00022475"/>
    </source>
</evidence>
<keyword evidence="7" id="KW-0547">Nucleotide-binding</keyword>
<keyword evidence="4" id="KW-1003">Cell membrane</keyword>
<dbReference type="GO" id="GO:0006139">
    <property type="term" value="P:nucleobase-containing compound metabolic process"/>
    <property type="evidence" value="ECO:0007669"/>
    <property type="project" value="InterPro"/>
</dbReference>
<dbReference type="InterPro" id="IPR027417">
    <property type="entry name" value="P-loop_NTPase"/>
</dbReference>
<evidence type="ECO:0000256" key="15">
    <source>
        <dbReference type="RuleBase" id="RU010713"/>
    </source>
</evidence>
<dbReference type="EMBL" id="JAKKPZ010000289">
    <property type="protein sequence ID" value="KAI1697074.1"/>
    <property type="molecule type" value="Genomic_DNA"/>
</dbReference>
<keyword evidence="3 15" id="KW-0813">Transport</keyword>
<evidence type="ECO:0000256" key="12">
    <source>
        <dbReference type="ARBA" id="ARBA00023065"/>
    </source>
</evidence>
<sequence length="1301" mass="144533">MKKSSSVTSVSKAAEAARIPDDAPIILFIGGPGGGKTRYAAKLRDALEEKGLVHICMPDLIRGAIAKYKDRFVEWKDAAAKYQRGELIPNHLAQDLVKAEMGRYPYAKAYFLEGFPREAGQVEDFERNVRAINMALILDYDEETLRRHMEHRGLLTSVIDRRISEFKLKTLPSAKYFDDQRLLHLIPGEKDDNTVLERMLKLVNRAIDAGVNGMGPVTVSDAQSPEVQQERVNGTEPSSRRMSSGGANRSESQNASSSPIMMSTDESQPVTAHTAANTNGISPTPPSSTPTRTERITPLSATPKTAASVRPPSKPTEELIAEPTISSPQDAEMMQRRQSAQSLARGTPPMSSGKVDSVQKSPSTVSTPKSRTASRLVNEVNGKRPSVDSNAGAVPVSISRPGTRTSAKAESVKSAKETVQEEQAQAATEVATPKPTPTPKEENAPPPEPKPTASSVLANPSDRFPKGLPSNAPVVLIIGAPGSNKSPFAQRIAKKYDGFVHISMGDLFRRKVLQNQEDELWSRIGKKMDLGELIPMKICRELLYTALHEIGTRSWGYVIDGYPRTLPQAEDIENQLGRLDLAILIDCTEQYCKDNLKKRYLDGKEEGSERADDEEGIVKIRLGLFKQNTLPMLKYLDDKGKLRVVRIESSARGGGDAPSAKIEGDGGSDKVFQEITNAIDNALFIDDGGSGKSINSSKHAPIPTSLFLCQSQVGRPFSLSDCGSVTPQLLTPVLYKEHSGRFGTEKCTVPLFLCRSTAISLALKEQGTVLSDPNLGQRVTLWPGRATLTILVLLPSSCSGQCIRWAREEAGKNACVCIILLCLCLIVQVDSVGYTLERMFNIPFLAKYIKAVVKEQAVADAVDWLNYYCTSLMLAFFSLAISAKQYFGSPIKCWTPNEFKGGWDKYAESYCFIQNSYYWVPIVLACQALLFWLPNYLWNMLHKQTAINPRAIVSDVKKSRTLAGPRRDEEIKTLSAYLADVVSVFHPIASKKQVAARSGFNATVLYLAIKLVYAANAFGQLFLMNKFLGGEYLSWGISQLGSVVRGEEWKESSVFPRVILCDFTVRRLANPQRHTIQCVMMLNMINEKLYFFLYFWFLFVGCVTLINFFYHFIVLSIPALRTHFVLLNINRQEQKKRGLSRNEISRFVHDYLRPDGVLLFKFIRQHVGGRVTFDLLNEMMRLYRNESDWSSEKSSPNSERTRKSSEEAHYSEDPCVVIPNKSQSQTYQPTRYGPADLQPLSIDNPLLNASAPPNGTPNSHYDGTMDYIDSPLNSRNNTLPIGEMNKKRRSNGRMTHSPTDV</sequence>
<dbReference type="Proteomes" id="UP001201812">
    <property type="component" value="Unassembled WGS sequence"/>
</dbReference>
<accession>A0AAD4MPI5</accession>
<feature type="transmembrane region" description="Helical" evidence="15">
    <location>
        <begin position="917"/>
        <end position="938"/>
    </location>
</feature>
<evidence type="ECO:0000256" key="14">
    <source>
        <dbReference type="ARBA" id="ARBA00023303"/>
    </source>
</evidence>
<feature type="compositionally biased region" description="Polar residues" evidence="16">
    <location>
        <begin position="1292"/>
        <end position="1301"/>
    </location>
</feature>
<evidence type="ECO:0000256" key="8">
    <source>
        <dbReference type="ARBA" id="ARBA00022777"/>
    </source>
</evidence>
<comment type="function">
    <text evidence="15">Structural component of the gap junctions.</text>
</comment>
<dbReference type="GO" id="GO:0005243">
    <property type="term" value="F:gap junction channel activity"/>
    <property type="evidence" value="ECO:0007669"/>
    <property type="project" value="TreeGrafter"/>
</dbReference>
<keyword evidence="10" id="KW-0965">Cell junction</keyword>
<feature type="compositionally biased region" description="Polar residues" evidence="16">
    <location>
        <begin position="1251"/>
        <end position="1261"/>
    </location>
</feature>
<feature type="compositionally biased region" description="Polar residues" evidence="16">
    <location>
        <begin position="220"/>
        <end position="280"/>
    </location>
</feature>
<evidence type="ECO:0000256" key="3">
    <source>
        <dbReference type="ARBA" id="ARBA00022448"/>
    </source>
</evidence>
<reference evidence="17" key="1">
    <citation type="submission" date="2022-01" db="EMBL/GenBank/DDBJ databases">
        <title>Genome Sequence Resource for Two Populations of Ditylenchus destructor, the Migratory Endoparasitic Phytonematode.</title>
        <authorList>
            <person name="Zhang H."/>
            <person name="Lin R."/>
            <person name="Xie B."/>
        </authorList>
    </citation>
    <scope>NUCLEOTIDE SEQUENCE</scope>
    <source>
        <strain evidence="17">BazhouSP</strain>
    </source>
</reference>
<dbReference type="GO" id="GO:0005921">
    <property type="term" value="C:gap junction"/>
    <property type="evidence" value="ECO:0007669"/>
    <property type="project" value="UniProtKB-SubCell"/>
</dbReference>
<dbReference type="GO" id="GO:0034220">
    <property type="term" value="P:monoatomic ion transmembrane transport"/>
    <property type="evidence" value="ECO:0007669"/>
    <property type="project" value="UniProtKB-KW"/>
</dbReference>
<evidence type="ECO:0000256" key="10">
    <source>
        <dbReference type="ARBA" id="ARBA00022949"/>
    </source>
</evidence>
<name>A0AAD4MPI5_9BILA</name>
<keyword evidence="8" id="KW-0418">Kinase</keyword>
<evidence type="ECO:0000256" key="1">
    <source>
        <dbReference type="ARBA" id="ARBA00004610"/>
    </source>
</evidence>
<dbReference type="PROSITE" id="PS00113">
    <property type="entry name" value="ADENYLATE_KINASE"/>
    <property type="match status" value="1"/>
</dbReference>
<comment type="caution">
    <text evidence="15">Lacks conserved residue(s) required for the propagation of feature annotation.</text>
</comment>
<evidence type="ECO:0000256" key="16">
    <source>
        <dbReference type="SAM" id="MobiDB-lite"/>
    </source>
</evidence>
<dbReference type="GO" id="GO:0005524">
    <property type="term" value="F:ATP binding"/>
    <property type="evidence" value="ECO:0007669"/>
    <property type="project" value="InterPro"/>
</dbReference>
<evidence type="ECO:0000256" key="6">
    <source>
        <dbReference type="ARBA" id="ARBA00022692"/>
    </source>
</evidence>
<feature type="compositionally biased region" description="Pro residues" evidence="16">
    <location>
        <begin position="434"/>
        <end position="450"/>
    </location>
</feature>
<dbReference type="GO" id="GO:0019205">
    <property type="term" value="F:nucleobase-containing compound kinase activity"/>
    <property type="evidence" value="ECO:0007669"/>
    <property type="project" value="InterPro"/>
</dbReference>
<dbReference type="PRINTS" id="PR01262">
    <property type="entry name" value="INNEXIN"/>
</dbReference>
<feature type="transmembrane region" description="Helical" evidence="15">
    <location>
        <begin position="1089"/>
        <end position="1113"/>
    </location>
</feature>
<evidence type="ECO:0000256" key="2">
    <source>
        <dbReference type="ARBA" id="ARBA00004651"/>
    </source>
</evidence>
<organism evidence="17 18">
    <name type="scientific">Ditylenchus destructor</name>
    <dbReference type="NCBI Taxonomy" id="166010"/>
    <lineage>
        <taxon>Eukaryota</taxon>
        <taxon>Metazoa</taxon>
        <taxon>Ecdysozoa</taxon>
        <taxon>Nematoda</taxon>
        <taxon>Chromadorea</taxon>
        <taxon>Rhabditida</taxon>
        <taxon>Tylenchina</taxon>
        <taxon>Tylenchomorpha</taxon>
        <taxon>Sphaerularioidea</taxon>
        <taxon>Anguinidae</taxon>
        <taxon>Anguininae</taxon>
        <taxon>Ditylenchus</taxon>
    </lineage>
</organism>
<keyword evidence="18" id="KW-1185">Reference proteome</keyword>
<dbReference type="PANTHER" id="PTHR11893:SF20">
    <property type="entry name" value="INNEXIN-3"/>
    <property type="match status" value="1"/>
</dbReference>
<keyword evidence="11 15" id="KW-1133">Transmembrane helix</keyword>
<feature type="region of interest" description="Disordered" evidence="16">
    <location>
        <begin position="214"/>
        <end position="465"/>
    </location>
</feature>
<evidence type="ECO:0000256" key="9">
    <source>
        <dbReference type="ARBA" id="ARBA00022868"/>
    </source>
</evidence>
<dbReference type="Pfam" id="PF00406">
    <property type="entry name" value="ADK"/>
    <property type="match status" value="2"/>
</dbReference>
<keyword evidence="14 15" id="KW-0407">Ion channel</keyword>
<comment type="subcellular location">
    <subcellularLocation>
        <location evidence="1">Cell junction</location>
        <location evidence="1">Gap junction</location>
    </subcellularLocation>
    <subcellularLocation>
        <location evidence="2 15">Cell membrane</location>
        <topology evidence="2 15">Multi-pass membrane protein</topology>
    </subcellularLocation>
</comment>
<comment type="similarity">
    <text evidence="15">Belongs to the pannexin family.</text>
</comment>
<feature type="compositionally biased region" description="Basic and acidic residues" evidence="16">
    <location>
        <begin position="1199"/>
        <end position="1212"/>
    </location>
</feature>
<dbReference type="PANTHER" id="PTHR11893">
    <property type="entry name" value="INNEXIN"/>
    <property type="match status" value="1"/>
</dbReference>
<dbReference type="HAMAP" id="MF_00235">
    <property type="entry name" value="Adenylate_kinase_Adk"/>
    <property type="match status" value="1"/>
</dbReference>
<keyword evidence="5" id="KW-0808">Transferase</keyword>
<keyword evidence="9" id="KW-0303">Gap junction</keyword>
<dbReference type="InterPro" id="IPR000850">
    <property type="entry name" value="Adenylat/UMP-CMP_kin"/>
</dbReference>
<evidence type="ECO:0000256" key="13">
    <source>
        <dbReference type="ARBA" id="ARBA00023136"/>
    </source>
</evidence>
<keyword evidence="12 15" id="KW-0406">Ion transport</keyword>
<gene>
    <name evidence="15" type="primary">inx</name>
    <name evidence="17" type="ORF">DdX_18711</name>
</gene>
<feature type="compositionally biased region" description="Polar residues" evidence="16">
    <location>
        <begin position="358"/>
        <end position="375"/>
    </location>
</feature>
<dbReference type="PROSITE" id="PS51013">
    <property type="entry name" value="PANNEXIN"/>
    <property type="match status" value="1"/>
</dbReference>